<accession>A0A9P4ISV2</accession>
<reference evidence="3" key="1">
    <citation type="journal article" date="2020" name="Stud. Mycol.">
        <title>101 Dothideomycetes genomes: a test case for predicting lifestyles and emergence of pathogens.</title>
        <authorList>
            <person name="Haridas S."/>
            <person name="Albert R."/>
            <person name="Binder M."/>
            <person name="Bloem J."/>
            <person name="Labutti K."/>
            <person name="Salamov A."/>
            <person name="Andreopoulos B."/>
            <person name="Baker S."/>
            <person name="Barry K."/>
            <person name="Bills G."/>
            <person name="Bluhm B."/>
            <person name="Cannon C."/>
            <person name="Castanera R."/>
            <person name="Culley D."/>
            <person name="Daum C."/>
            <person name="Ezra D."/>
            <person name="Gonzalez J."/>
            <person name="Henrissat B."/>
            <person name="Kuo A."/>
            <person name="Liang C."/>
            <person name="Lipzen A."/>
            <person name="Lutzoni F."/>
            <person name="Magnuson J."/>
            <person name="Mondo S."/>
            <person name="Nolan M."/>
            <person name="Ohm R."/>
            <person name="Pangilinan J."/>
            <person name="Park H.-J."/>
            <person name="Ramirez L."/>
            <person name="Alfaro M."/>
            <person name="Sun H."/>
            <person name="Tritt A."/>
            <person name="Yoshinaga Y."/>
            <person name="Zwiers L.-H."/>
            <person name="Turgeon B."/>
            <person name="Goodwin S."/>
            <person name="Spatafora J."/>
            <person name="Crous P."/>
            <person name="Grigoriev I."/>
        </authorList>
    </citation>
    <scope>NUCLEOTIDE SEQUENCE</scope>
    <source>
        <strain evidence="3">CBS 260.36</strain>
    </source>
</reference>
<dbReference type="Proteomes" id="UP000799439">
    <property type="component" value="Unassembled WGS sequence"/>
</dbReference>
<feature type="region of interest" description="Disordered" evidence="1">
    <location>
        <begin position="112"/>
        <end position="137"/>
    </location>
</feature>
<proteinExistence type="predicted"/>
<feature type="chain" id="PRO_5040284423" evidence="2">
    <location>
        <begin position="33"/>
        <end position="171"/>
    </location>
</feature>
<evidence type="ECO:0000313" key="3">
    <source>
        <dbReference type="EMBL" id="KAF2147696.1"/>
    </source>
</evidence>
<protein>
    <submittedName>
        <fullName evidence="3">Uncharacterized protein</fullName>
    </submittedName>
</protein>
<feature type="compositionally biased region" description="Basic and acidic residues" evidence="1">
    <location>
        <begin position="122"/>
        <end position="132"/>
    </location>
</feature>
<evidence type="ECO:0000256" key="1">
    <source>
        <dbReference type="SAM" id="MobiDB-lite"/>
    </source>
</evidence>
<keyword evidence="2" id="KW-0732">Signal</keyword>
<dbReference type="EMBL" id="ML996095">
    <property type="protein sequence ID" value="KAF2147696.1"/>
    <property type="molecule type" value="Genomic_DNA"/>
</dbReference>
<evidence type="ECO:0000256" key="2">
    <source>
        <dbReference type="SAM" id="SignalP"/>
    </source>
</evidence>
<dbReference type="AlphaFoldDB" id="A0A9P4ISV2"/>
<organism evidence="3 4">
    <name type="scientific">Myriangium duriaei CBS 260.36</name>
    <dbReference type="NCBI Taxonomy" id="1168546"/>
    <lineage>
        <taxon>Eukaryota</taxon>
        <taxon>Fungi</taxon>
        <taxon>Dikarya</taxon>
        <taxon>Ascomycota</taxon>
        <taxon>Pezizomycotina</taxon>
        <taxon>Dothideomycetes</taxon>
        <taxon>Dothideomycetidae</taxon>
        <taxon>Myriangiales</taxon>
        <taxon>Myriangiaceae</taxon>
        <taxon>Myriangium</taxon>
    </lineage>
</organism>
<sequence>MHALLHRHSFSDKYFCGLLLFLSHPFLCPAYGAQKQPCPRLRTTTRLLSFGAASEAAGVVSAFPSRHQTTPLSTPLPCVLPPIFVYTRPLRIRMPSSVLQLAPRPSVTSVGTTSVPFLPQSHAEEPLPDRGSRTSPLGSTLAAELLPSQTPWRSPVVMSVRPWPTVCTHSV</sequence>
<evidence type="ECO:0000313" key="4">
    <source>
        <dbReference type="Proteomes" id="UP000799439"/>
    </source>
</evidence>
<comment type="caution">
    <text evidence="3">The sequence shown here is derived from an EMBL/GenBank/DDBJ whole genome shotgun (WGS) entry which is preliminary data.</text>
</comment>
<feature type="signal peptide" evidence="2">
    <location>
        <begin position="1"/>
        <end position="32"/>
    </location>
</feature>
<name>A0A9P4ISV2_9PEZI</name>
<gene>
    <name evidence="3" type="ORF">K461DRAFT_70868</name>
</gene>
<keyword evidence="4" id="KW-1185">Reference proteome</keyword>